<dbReference type="GO" id="GO:0006974">
    <property type="term" value="P:DNA damage response"/>
    <property type="evidence" value="ECO:0007669"/>
    <property type="project" value="InterPro"/>
</dbReference>
<dbReference type="AlphaFoldDB" id="A0A8T2THU2"/>
<reference evidence="1" key="1">
    <citation type="submission" date="2021-08" db="EMBL/GenBank/DDBJ databases">
        <title>WGS assembly of Ceratopteris richardii.</title>
        <authorList>
            <person name="Marchant D.B."/>
            <person name="Chen G."/>
            <person name="Jenkins J."/>
            <person name="Shu S."/>
            <person name="Leebens-Mack J."/>
            <person name="Grimwood J."/>
            <person name="Schmutz J."/>
            <person name="Soltis P."/>
            <person name="Soltis D."/>
            <person name="Chen Z.-H."/>
        </authorList>
    </citation>
    <scope>NUCLEOTIDE SEQUENCE</scope>
    <source>
        <strain evidence="1">Whitten #5841</strain>
        <tissue evidence="1">Leaf</tissue>
    </source>
</reference>
<sequence length="237" mass="27657">MCIVVENQPDFGHVLEDNVLALLDSVGVKNADDIEDDKMSFIEAVHTLSIAGTQPKAPTWSVHMAVYRLLEENHSLAVKMASYSLLVEIAQQYPHIFIRENNSRDRKRKAVLNMKIWSPFREDLIGEGKSKDRERNLRSDSEYPEEFVSLLREIQETLGEKAWLQPADEQKKKLSNLSTDKIAGLILKFDYIFKIMEHDFNCWFRIFFDIRKLKIMSDCYLLTVFEYAFKPCRGTWV</sequence>
<dbReference type="GO" id="GO:0030915">
    <property type="term" value="C:Smc5-Smc6 complex"/>
    <property type="evidence" value="ECO:0007669"/>
    <property type="project" value="InterPro"/>
</dbReference>
<dbReference type="GO" id="GO:0005634">
    <property type="term" value="C:nucleus"/>
    <property type="evidence" value="ECO:0007669"/>
    <property type="project" value="InterPro"/>
</dbReference>
<name>A0A8T2THU2_CERRI</name>
<evidence type="ECO:0000313" key="1">
    <source>
        <dbReference type="EMBL" id="KAH7416568.1"/>
    </source>
</evidence>
<keyword evidence="2" id="KW-1185">Reference proteome</keyword>
<dbReference type="OrthoDB" id="1936800at2759"/>
<organism evidence="1 2">
    <name type="scientific">Ceratopteris richardii</name>
    <name type="common">Triangle waterfern</name>
    <dbReference type="NCBI Taxonomy" id="49495"/>
    <lineage>
        <taxon>Eukaryota</taxon>
        <taxon>Viridiplantae</taxon>
        <taxon>Streptophyta</taxon>
        <taxon>Embryophyta</taxon>
        <taxon>Tracheophyta</taxon>
        <taxon>Polypodiopsida</taxon>
        <taxon>Polypodiidae</taxon>
        <taxon>Polypodiales</taxon>
        <taxon>Pteridineae</taxon>
        <taxon>Pteridaceae</taxon>
        <taxon>Parkerioideae</taxon>
        <taxon>Ceratopteris</taxon>
    </lineage>
</organism>
<protein>
    <submittedName>
        <fullName evidence="1">Uncharacterized protein</fullName>
    </submittedName>
</protein>
<dbReference type="Proteomes" id="UP000825935">
    <property type="component" value="Chromosome 14"/>
</dbReference>
<dbReference type="InterPro" id="IPR034561">
    <property type="entry name" value="SNI1"/>
</dbReference>
<dbReference type="PANTHER" id="PTHR37243:SF2">
    <property type="entry name" value="NEGATIVE REGULATOR OF SYSTEMIC ACQUIRED RESISTANCE SNI1"/>
    <property type="match status" value="1"/>
</dbReference>
<dbReference type="GO" id="GO:0045892">
    <property type="term" value="P:negative regulation of DNA-templated transcription"/>
    <property type="evidence" value="ECO:0007669"/>
    <property type="project" value="InterPro"/>
</dbReference>
<dbReference type="EMBL" id="CM035419">
    <property type="protein sequence ID" value="KAH7416568.1"/>
    <property type="molecule type" value="Genomic_DNA"/>
</dbReference>
<dbReference type="PANTHER" id="PTHR37243">
    <property type="entry name" value="NEGATIVE REGULATOR OF SYSTEMIC ACQUIRED RESISTANCE SNI1"/>
    <property type="match status" value="1"/>
</dbReference>
<dbReference type="GO" id="GO:0031348">
    <property type="term" value="P:negative regulation of defense response"/>
    <property type="evidence" value="ECO:0007669"/>
    <property type="project" value="InterPro"/>
</dbReference>
<accession>A0A8T2THU2</accession>
<comment type="caution">
    <text evidence="1">The sequence shown here is derived from an EMBL/GenBank/DDBJ whole genome shotgun (WGS) entry which is preliminary data.</text>
</comment>
<gene>
    <name evidence="1" type="ORF">KP509_14G097300</name>
</gene>
<proteinExistence type="predicted"/>
<evidence type="ECO:0000313" key="2">
    <source>
        <dbReference type="Proteomes" id="UP000825935"/>
    </source>
</evidence>